<dbReference type="Proteomes" id="UP000256964">
    <property type="component" value="Unassembled WGS sequence"/>
</dbReference>
<feature type="region of interest" description="Disordered" evidence="2">
    <location>
        <begin position="49"/>
        <end position="74"/>
    </location>
</feature>
<evidence type="ECO:0000256" key="2">
    <source>
        <dbReference type="SAM" id="MobiDB-lite"/>
    </source>
</evidence>
<organism evidence="3 4">
    <name type="scientific">Lentinus brumalis</name>
    <dbReference type="NCBI Taxonomy" id="2498619"/>
    <lineage>
        <taxon>Eukaryota</taxon>
        <taxon>Fungi</taxon>
        <taxon>Dikarya</taxon>
        <taxon>Basidiomycota</taxon>
        <taxon>Agaricomycotina</taxon>
        <taxon>Agaricomycetes</taxon>
        <taxon>Polyporales</taxon>
        <taxon>Polyporaceae</taxon>
        <taxon>Lentinus</taxon>
    </lineage>
</organism>
<gene>
    <name evidence="3" type="ORF">OH76DRAFT_1398139</name>
</gene>
<proteinExistence type="predicted"/>
<accession>A0A371DQH9</accession>
<feature type="compositionally biased region" description="Low complexity" evidence="2">
    <location>
        <begin position="64"/>
        <end position="74"/>
    </location>
</feature>
<dbReference type="STRING" id="139420.A0A371DQH9"/>
<feature type="compositionally biased region" description="Pro residues" evidence="2">
    <location>
        <begin position="454"/>
        <end position="466"/>
    </location>
</feature>
<evidence type="ECO:0000256" key="1">
    <source>
        <dbReference type="SAM" id="Coils"/>
    </source>
</evidence>
<name>A0A371DQH9_9APHY</name>
<feature type="compositionally biased region" description="Low complexity" evidence="2">
    <location>
        <begin position="577"/>
        <end position="601"/>
    </location>
</feature>
<dbReference type="OrthoDB" id="2596255at2759"/>
<feature type="compositionally biased region" description="Basic residues" evidence="2">
    <location>
        <begin position="430"/>
        <end position="453"/>
    </location>
</feature>
<evidence type="ECO:0000313" key="4">
    <source>
        <dbReference type="Proteomes" id="UP000256964"/>
    </source>
</evidence>
<feature type="region of interest" description="Disordered" evidence="2">
    <location>
        <begin position="367"/>
        <end position="631"/>
    </location>
</feature>
<keyword evidence="4" id="KW-1185">Reference proteome</keyword>
<feature type="compositionally biased region" description="Basic and acidic residues" evidence="2">
    <location>
        <begin position="367"/>
        <end position="376"/>
    </location>
</feature>
<feature type="compositionally biased region" description="Low complexity" evidence="2">
    <location>
        <begin position="542"/>
        <end position="560"/>
    </location>
</feature>
<feature type="compositionally biased region" description="Basic and acidic residues" evidence="2">
    <location>
        <begin position="387"/>
        <end position="409"/>
    </location>
</feature>
<keyword evidence="1" id="KW-0175">Coiled coil</keyword>
<dbReference type="EMBL" id="KZ857384">
    <property type="protein sequence ID" value="RDX54748.1"/>
    <property type="molecule type" value="Genomic_DNA"/>
</dbReference>
<feature type="coiled-coil region" evidence="1">
    <location>
        <begin position="270"/>
        <end position="297"/>
    </location>
</feature>
<feature type="compositionally biased region" description="Low complexity" evidence="2">
    <location>
        <begin position="159"/>
        <end position="177"/>
    </location>
</feature>
<feature type="region of interest" description="Disordered" evidence="2">
    <location>
        <begin position="134"/>
        <end position="191"/>
    </location>
</feature>
<evidence type="ECO:0000313" key="3">
    <source>
        <dbReference type="EMBL" id="RDX54748.1"/>
    </source>
</evidence>
<dbReference type="AlphaFoldDB" id="A0A371DQH9"/>
<feature type="compositionally biased region" description="Basic residues" evidence="2">
    <location>
        <begin position="505"/>
        <end position="533"/>
    </location>
</feature>
<reference evidence="3 4" key="1">
    <citation type="journal article" date="2018" name="Biotechnol. Biofuels">
        <title>Integrative visual omics of the white-rot fungus Polyporus brumalis exposes the biotechnological potential of its oxidative enzymes for delignifying raw plant biomass.</title>
        <authorList>
            <person name="Miyauchi S."/>
            <person name="Rancon A."/>
            <person name="Drula E."/>
            <person name="Hage H."/>
            <person name="Chaduli D."/>
            <person name="Favel A."/>
            <person name="Grisel S."/>
            <person name="Henrissat B."/>
            <person name="Herpoel-Gimbert I."/>
            <person name="Ruiz-Duenas F.J."/>
            <person name="Chevret D."/>
            <person name="Hainaut M."/>
            <person name="Lin J."/>
            <person name="Wang M."/>
            <person name="Pangilinan J."/>
            <person name="Lipzen A."/>
            <person name="Lesage-Meessen L."/>
            <person name="Navarro D."/>
            <person name="Riley R."/>
            <person name="Grigoriev I.V."/>
            <person name="Zhou S."/>
            <person name="Raouche S."/>
            <person name="Rosso M.N."/>
        </authorList>
    </citation>
    <scope>NUCLEOTIDE SEQUENCE [LARGE SCALE GENOMIC DNA]</scope>
    <source>
        <strain evidence="3 4">BRFM 1820</strain>
    </source>
</reference>
<sequence length="631" mass="68180">MDDQFAEWHSVRPWHPTLSLSVREITSVSVTFILASPYSAHDSANPELASLGLSSSDDDDQSRDSASTADTSQSQVVSDILTKGLSVKVNGTPWQRVILRMDDMLDEAIIILYGLMPSRQYDVELGILPGESSVRSQITTDTDLRSDSALPEPLSDQTPASSPESSSVALSSSPPHANGASPNGHPPPTLSLEDRRVQLTHTLNILNAEHTSLTSTLKSARRESQKADAALRSEIDTLKRASDRHNAGEGRARKKVLALQEAVKQTLAAARDIEALVKDIEAALPALQERKVEVEKEWKKVKDDAAKVKARRIEAEQREKARQEAMQAELVGLVNRLEKLNGKREKLEGEGGVLAELEERLRKLEEERERIEKDPYGYEGDAAAAESEDRPRRRDRSKDGSSPEGDRPPHLASQPQHNSNANPHPPNFHPHQHVHSRKRHSHPHMQHHSHHPRPSFPPPRPGPGPGPGALAHQDPVHRPPGSAVRGTFPANSANHTVPGFVHVQQHGHPHGPNKAHPNHSHHPSHTAHNHNHARAPGFRPQGSSASGSSSTSGATTPAATMLSSRAPPFEPVRSRSRAPSQSQSQAPPVLQGATQAAAVAAKSELNPGSTPFAPRGAFASGVVGGPARMGA</sequence>
<protein>
    <submittedName>
        <fullName evidence="3">Uncharacterized protein</fullName>
    </submittedName>
</protein>